<dbReference type="SUPFAM" id="SSF48264">
    <property type="entry name" value="Cytochrome P450"/>
    <property type="match status" value="1"/>
</dbReference>
<dbReference type="GO" id="GO:0005506">
    <property type="term" value="F:iron ion binding"/>
    <property type="evidence" value="ECO:0007669"/>
    <property type="project" value="InterPro"/>
</dbReference>
<keyword evidence="2 7" id="KW-0349">Heme</keyword>
<dbReference type="PANTHER" id="PTHR46696:SF1">
    <property type="entry name" value="CYTOCHROME P450 YJIB-RELATED"/>
    <property type="match status" value="1"/>
</dbReference>
<dbReference type="AlphaFoldDB" id="A0A402CLB6"/>
<evidence type="ECO:0000256" key="3">
    <source>
        <dbReference type="ARBA" id="ARBA00022723"/>
    </source>
</evidence>
<dbReference type="EMBL" id="BHYM01000093">
    <property type="protein sequence ID" value="GCE44363.1"/>
    <property type="molecule type" value="Genomic_DNA"/>
</dbReference>
<evidence type="ECO:0000256" key="7">
    <source>
        <dbReference type="RuleBase" id="RU000461"/>
    </source>
</evidence>
<evidence type="ECO:0000256" key="4">
    <source>
        <dbReference type="ARBA" id="ARBA00023002"/>
    </source>
</evidence>
<dbReference type="InterPro" id="IPR002397">
    <property type="entry name" value="Cyt_P450_B"/>
</dbReference>
<evidence type="ECO:0000313" key="8">
    <source>
        <dbReference type="EMBL" id="GCE44363.1"/>
    </source>
</evidence>
<evidence type="ECO:0000256" key="5">
    <source>
        <dbReference type="ARBA" id="ARBA00023004"/>
    </source>
</evidence>
<accession>A0A402CLB6</accession>
<evidence type="ECO:0000256" key="2">
    <source>
        <dbReference type="ARBA" id="ARBA00022617"/>
    </source>
</evidence>
<gene>
    <name evidence="8" type="ORF">Rhow_008784</name>
</gene>
<dbReference type="RefSeq" id="WP_124395960.1">
    <property type="nucleotide sequence ID" value="NZ_BHYM01000093.1"/>
</dbReference>
<keyword evidence="6 7" id="KW-0503">Monooxygenase</keyword>
<dbReference type="InterPro" id="IPR036396">
    <property type="entry name" value="Cyt_P450_sf"/>
</dbReference>
<reference evidence="8 9" key="1">
    <citation type="submission" date="2018-11" db="EMBL/GenBank/DDBJ databases">
        <title>Microbial catabolism of amino acid.</title>
        <authorList>
            <person name="Hibi M."/>
            <person name="Ogawa J."/>
        </authorList>
    </citation>
    <scope>NUCLEOTIDE SEQUENCE [LARGE SCALE GENOMIC DNA]</scope>
    <source>
        <strain evidence="8 9">C31-06</strain>
    </source>
</reference>
<evidence type="ECO:0000256" key="6">
    <source>
        <dbReference type="ARBA" id="ARBA00023033"/>
    </source>
</evidence>
<evidence type="ECO:0000256" key="1">
    <source>
        <dbReference type="ARBA" id="ARBA00010617"/>
    </source>
</evidence>
<dbReference type="Proteomes" id="UP000287519">
    <property type="component" value="Unassembled WGS sequence"/>
</dbReference>
<keyword evidence="3 7" id="KW-0479">Metal-binding</keyword>
<keyword evidence="5 7" id="KW-0408">Iron</keyword>
<dbReference type="InterPro" id="IPR017972">
    <property type="entry name" value="Cyt_P450_CS"/>
</dbReference>
<dbReference type="PRINTS" id="PR00359">
    <property type="entry name" value="BP450"/>
</dbReference>
<comment type="similarity">
    <text evidence="1 7">Belongs to the cytochrome P450 family.</text>
</comment>
<organism evidence="8 9">
    <name type="scientific">Rhodococcus wratislaviensis</name>
    <name type="common">Tsukamurella wratislaviensis</name>
    <dbReference type="NCBI Taxonomy" id="44752"/>
    <lineage>
        <taxon>Bacteria</taxon>
        <taxon>Bacillati</taxon>
        <taxon>Actinomycetota</taxon>
        <taxon>Actinomycetes</taxon>
        <taxon>Mycobacteriales</taxon>
        <taxon>Nocardiaceae</taxon>
        <taxon>Rhodococcus</taxon>
    </lineage>
</organism>
<protein>
    <submittedName>
        <fullName evidence="8">Putative cytochrome P450 hydroxylase</fullName>
    </submittedName>
</protein>
<dbReference type="Pfam" id="PF00067">
    <property type="entry name" value="p450"/>
    <property type="match status" value="1"/>
</dbReference>
<dbReference type="Gene3D" id="1.10.630.10">
    <property type="entry name" value="Cytochrome P450"/>
    <property type="match status" value="1"/>
</dbReference>
<keyword evidence="4 7" id="KW-0560">Oxidoreductase</keyword>
<dbReference type="OrthoDB" id="9801155at2"/>
<dbReference type="GO" id="GO:0004497">
    <property type="term" value="F:monooxygenase activity"/>
    <property type="evidence" value="ECO:0007669"/>
    <property type="project" value="UniProtKB-KW"/>
</dbReference>
<evidence type="ECO:0000313" key="9">
    <source>
        <dbReference type="Proteomes" id="UP000287519"/>
    </source>
</evidence>
<comment type="caution">
    <text evidence="8">The sequence shown here is derived from an EMBL/GenBank/DDBJ whole genome shotgun (WGS) entry which is preliminary data.</text>
</comment>
<sequence>MTTAVTHAPSSDYDPFDPEVLKDVHLHDGTLREVAPVVRIDRYGFYAVTRHAEIQKALRDWRTFSSTDRPFYEPNPFRPNAPLMQDPPDHTQTKSVMLRIFSKDNMAKMQAYFADSASRLVDDLLADGAVSLDGYRDVAARYVLQVFPDVLGLPADGRELLLKFGDAVFNAFGPQNEHHHAKMRSGAPALEWVEANMKRELQSDGGIGWQLYTAADEGIISETEAEQLLKAVLGAGFDTTIFGISGMLRAFADNPDQWRLLRARPDLIESAFEEALRVYPPSRFGGRVALRDTKLGGISIPAGTKLLMMWLGAGRDPRKWTDPDAFRIDRHSAGSHLSFGFGIHTCAGQAVARLEAKSLLSALVDRVERIELTGAPRRAINFQAFGHETIPIRLVPAG</sequence>
<name>A0A402CLB6_RHOWR</name>
<keyword evidence="9" id="KW-1185">Reference proteome</keyword>
<dbReference type="PANTHER" id="PTHR46696">
    <property type="entry name" value="P450, PUTATIVE (EUROFUNG)-RELATED"/>
    <property type="match status" value="1"/>
</dbReference>
<dbReference type="GO" id="GO:0020037">
    <property type="term" value="F:heme binding"/>
    <property type="evidence" value="ECO:0007669"/>
    <property type="project" value="InterPro"/>
</dbReference>
<dbReference type="PRINTS" id="PR00385">
    <property type="entry name" value="P450"/>
</dbReference>
<dbReference type="InterPro" id="IPR001128">
    <property type="entry name" value="Cyt_P450"/>
</dbReference>
<dbReference type="PROSITE" id="PS00086">
    <property type="entry name" value="CYTOCHROME_P450"/>
    <property type="match status" value="1"/>
</dbReference>
<dbReference type="GO" id="GO:0016705">
    <property type="term" value="F:oxidoreductase activity, acting on paired donors, with incorporation or reduction of molecular oxygen"/>
    <property type="evidence" value="ECO:0007669"/>
    <property type="project" value="InterPro"/>
</dbReference>
<proteinExistence type="inferred from homology"/>